<protein>
    <submittedName>
        <fullName evidence="1">Uncharacterized protein</fullName>
    </submittedName>
</protein>
<gene>
    <name evidence="1" type="ORF">M9Y10_034489</name>
</gene>
<evidence type="ECO:0000313" key="2">
    <source>
        <dbReference type="Proteomes" id="UP001470230"/>
    </source>
</evidence>
<accession>A0ABR2KF50</accession>
<organism evidence="1 2">
    <name type="scientific">Tritrichomonas musculus</name>
    <dbReference type="NCBI Taxonomy" id="1915356"/>
    <lineage>
        <taxon>Eukaryota</taxon>
        <taxon>Metamonada</taxon>
        <taxon>Parabasalia</taxon>
        <taxon>Tritrichomonadida</taxon>
        <taxon>Tritrichomonadidae</taxon>
        <taxon>Tritrichomonas</taxon>
    </lineage>
</organism>
<comment type="caution">
    <text evidence="1">The sequence shown here is derived from an EMBL/GenBank/DDBJ whole genome shotgun (WGS) entry which is preliminary data.</text>
</comment>
<keyword evidence="2" id="KW-1185">Reference proteome</keyword>
<evidence type="ECO:0000313" key="1">
    <source>
        <dbReference type="EMBL" id="KAK8889735.1"/>
    </source>
</evidence>
<dbReference type="Proteomes" id="UP001470230">
    <property type="component" value="Unassembled WGS sequence"/>
</dbReference>
<reference evidence="1 2" key="1">
    <citation type="submission" date="2024-04" db="EMBL/GenBank/DDBJ databases">
        <title>Tritrichomonas musculus Genome.</title>
        <authorList>
            <person name="Alves-Ferreira E."/>
            <person name="Grigg M."/>
            <person name="Lorenzi H."/>
            <person name="Galac M."/>
        </authorList>
    </citation>
    <scope>NUCLEOTIDE SEQUENCE [LARGE SCALE GENOMIC DNA]</scope>
    <source>
        <strain evidence="1 2">EAF2021</strain>
    </source>
</reference>
<name>A0ABR2KF50_9EUKA</name>
<proteinExistence type="predicted"/>
<dbReference type="EMBL" id="JAPFFF010000005">
    <property type="protein sequence ID" value="KAK8889735.1"/>
    <property type="molecule type" value="Genomic_DNA"/>
</dbReference>
<sequence length="211" mass="24636">MIFFSNWIITVSSVSTTDCYSPLSTFWNLHGIYKTDNANIYFLDSNESSNYEKHSYLEYTSKRHRKKWMISLCGSFEHSFLNFTSSSENISIEIQKSLGKNIFHYFDVSLIHNGNINKEAKVRYSNNEETCFSIISGRGYLGMFTMKNIHKQEGDQIFASQLEVPRNHVFRYYSRKPSNISLICVGDFFGNKRMSVKTGNDQWDSHVRDFL</sequence>